<comment type="caution">
    <text evidence="1">The sequence shown here is derived from an EMBL/GenBank/DDBJ whole genome shotgun (WGS) entry which is preliminary data.</text>
</comment>
<dbReference type="OrthoDB" id="276989at2759"/>
<gene>
    <name evidence="1" type="ORF">JKP88DRAFT_216266</name>
</gene>
<reference evidence="1" key="1">
    <citation type="submission" date="2021-02" db="EMBL/GenBank/DDBJ databases">
        <title>First Annotated Genome of the Yellow-green Alga Tribonema minus.</title>
        <authorList>
            <person name="Mahan K.M."/>
        </authorList>
    </citation>
    <scope>NUCLEOTIDE SEQUENCE</scope>
    <source>
        <strain evidence="1">UTEX B ZZ1240</strain>
    </source>
</reference>
<dbReference type="AlphaFoldDB" id="A0A836C8V9"/>
<evidence type="ECO:0000313" key="2">
    <source>
        <dbReference type="Proteomes" id="UP000664859"/>
    </source>
</evidence>
<name>A0A836C8V9_9STRA</name>
<accession>A0A836C8V9</accession>
<dbReference type="Proteomes" id="UP000664859">
    <property type="component" value="Unassembled WGS sequence"/>
</dbReference>
<dbReference type="EMBL" id="JAFCMP010000536">
    <property type="protein sequence ID" value="KAG5176487.1"/>
    <property type="molecule type" value="Genomic_DNA"/>
</dbReference>
<proteinExistence type="predicted"/>
<protein>
    <recommendedName>
        <fullName evidence="3">KOW domain-containing protein</fullName>
    </recommendedName>
</protein>
<sequence>MSVALDRYLKAGDLYDAYDPVTSTEKYFKGTDDSTLVFVPPARDPPKIRDSIMLVAGPDKGRTGRMIGEEVAVSRVGAASGSKKAIIKLNTTLGGIREIKVVPYEMVAKTLQQG</sequence>
<organism evidence="1 2">
    <name type="scientific">Tribonema minus</name>
    <dbReference type="NCBI Taxonomy" id="303371"/>
    <lineage>
        <taxon>Eukaryota</taxon>
        <taxon>Sar</taxon>
        <taxon>Stramenopiles</taxon>
        <taxon>Ochrophyta</taxon>
        <taxon>PX clade</taxon>
        <taxon>Xanthophyceae</taxon>
        <taxon>Tribonematales</taxon>
        <taxon>Tribonemataceae</taxon>
        <taxon>Tribonema</taxon>
    </lineage>
</organism>
<evidence type="ECO:0000313" key="1">
    <source>
        <dbReference type="EMBL" id="KAG5176487.1"/>
    </source>
</evidence>
<evidence type="ECO:0008006" key="3">
    <source>
        <dbReference type="Google" id="ProtNLM"/>
    </source>
</evidence>
<keyword evidence="2" id="KW-1185">Reference proteome</keyword>